<evidence type="ECO:0000313" key="2">
    <source>
        <dbReference type="Proteomes" id="UP000258522"/>
    </source>
</evidence>
<evidence type="ECO:0000313" key="1">
    <source>
        <dbReference type="EMBL" id="RFD27320.1"/>
    </source>
</evidence>
<comment type="caution">
    <text evidence="1">The sequence shown here is derived from an EMBL/GenBank/DDBJ whole genome shotgun (WGS) entry which is preliminary data.</text>
</comment>
<dbReference type="AlphaFoldDB" id="A0A3E1HLD5"/>
<dbReference type="Proteomes" id="UP000258522">
    <property type="component" value="Unassembled WGS sequence"/>
</dbReference>
<dbReference type="RefSeq" id="WP_116539218.1">
    <property type="nucleotide sequence ID" value="NZ_QAYL01000001.1"/>
</dbReference>
<gene>
    <name evidence="1" type="ORF">MUBE_01700</name>
</gene>
<name>A0A3E1HLD5_9MYCO</name>
<keyword evidence="2" id="KW-1185">Reference proteome</keyword>
<accession>A0A3E1HLD5</accession>
<sequence>MSNASAAPATSSLLPVLGELCSGVGKLVYDPTSNEQIVCAGKSCAKTFITTGVHASDSLCDWLGASVFAMFT</sequence>
<protein>
    <submittedName>
        <fullName evidence="1">Uncharacterized protein</fullName>
    </submittedName>
</protein>
<dbReference type="EMBL" id="QAYL01000001">
    <property type="protein sequence ID" value="RFD27320.1"/>
    <property type="molecule type" value="Genomic_DNA"/>
</dbReference>
<organism evidence="1 2">
    <name type="scientific">Mycobacterium uberis</name>
    <dbReference type="NCBI Taxonomy" id="2162698"/>
    <lineage>
        <taxon>Bacteria</taxon>
        <taxon>Bacillati</taxon>
        <taxon>Actinomycetota</taxon>
        <taxon>Actinomycetes</taxon>
        <taxon>Mycobacteriales</taxon>
        <taxon>Mycobacteriaceae</taxon>
        <taxon>Mycobacterium</taxon>
    </lineage>
</organism>
<proteinExistence type="predicted"/>
<reference evidence="1 2" key="1">
    <citation type="submission" date="2018-07" db="EMBL/GenBank/DDBJ databases">
        <title>Whole genome sequence of Mycobacterium uberis.</title>
        <authorList>
            <person name="Benjak A."/>
        </authorList>
    </citation>
    <scope>NUCLEOTIDE SEQUENCE [LARGE SCALE GENOMIC DNA]</scope>
    <source>
        <strain evidence="1 2">Jura</strain>
    </source>
</reference>